<proteinExistence type="predicted"/>
<dbReference type="Proteomes" id="UP000276133">
    <property type="component" value="Unassembled WGS sequence"/>
</dbReference>
<dbReference type="EMBL" id="REGN01003194">
    <property type="protein sequence ID" value="RNA23938.1"/>
    <property type="molecule type" value="Genomic_DNA"/>
</dbReference>
<organism evidence="1 2">
    <name type="scientific">Brachionus plicatilis</name>
    <name type="common">Marine rotifer</name>
    <name type="synonym">Brachionus muelleri</name>
    <dbReference type="NCBI Taxonomy" id="10195"/>
    <lineage>
        <taxon>Eukaryota</taxon>
        <taxon>Metazoa</taxon>
        <taxon>Spiralia</taxon>
        <taxon>Gnathifera</taxon>
        <taxon>Rotifera</taxon>
        <taxon>Eurotatoria</taxon>
        <taxon>Monogononta</taxon>
        <taxon>Pseudotrocha</taxon>
        <taxon>Ploima</taxon>
        <taxon>Brachionidae</taxon>
        <taxon>Brachionus</taxon>
    </lineage>
</organism>
<comment type="caution">
    <text evidence="1">The sequence shown here is derived from an EMBL/GenBank/DDBJ whole genome shotgun (WGS) entry which is preliminary data.</text>
</comment>
<accession>A0A3M7RKV9</accession>
<dbReference type="AlphaFoldDB" id="A0A3M7RKV9"/>
<reference evidence="1 2" key="1">
    <citation type="journal article" date="2018" name="Sci. Rep.">
        <title>Genomic signatures of local adaptation to the degree of environmental predictability in rotifers.</title>
        <authorList>
            <person name="Franch-Gras L."/>
            <person name="Hahn C."/>
            <person name="Garcia-Roger E.M."/>
            <person name="Carmona M.J."/>
            <person name="Serra M."/>
            <person name="Gomez A."/>
        </authorList>
    </citation>
    <scope>NUCLEOTIDE SEQUENCE [LARGE SCALE GENOMIC DNA]</scope>
    <source>
        <strain evidence="1">HYR1</strain>
    </source>
</reference>
<sequence>MNILPDKRLLVKKTRPDRQDPIVMIERKKLKWTLQTSVHILRISSYVGLILNQPGTSKVKYSTSDSIDVLNIHLNLNEGVCGHDDKIQFVAQRFVLNIQLTKLFRLVALQCKQSAIGTLSFNKQNVYIVYRFLSLNLHIKRCQIGPAVENEICPVLITLLNFERPSNHLDVACIHHSFICLAQNSGLRTVCFPLSLSIKSFTNLILFKQGLLFTNIILQSKAPRNDFKIFFFINNCLIRFTNIKLFFVEFVLFEHEEIFDTSFYCLIRKNTKITIMKIVNLNHLERKPYHINSENGGKGIISLATPSRRLAPKLLVILKALFLSDKMLLDGLRQNDNDSNEMSRSN</sequence>
<protein>
    <submittedName>
        <fullName evidence="1">Uncharacterized protein</fullName>
    </submittedName>
</protein>
<keyword evidence="2" id="KW-1185">Reference proteome</keyword>
<gene>
    <name evidence="1" type="ORF">BpHYR1_042884</name>
</gene>
<name>A0A3M7RKV9_BRAPC</name>
<evidence type="ECO:0000313" key="2">
    <source>
        <dbReference type="Proteomes" id="UP000276133"/>
    </source>
</evidence>
<evidence type="ECO:0000313" key="1">
    <source>
        <dbReference type="EMBL" id="RNA23938.1"/>
    </source>
</evidence>